<dbReference type="InterPro" id="IPR036770">
    <property type="entry name" value="Ankyrin_rpt-contain_sf"/>
</dbReference>
<keyword evidence="1" id="KW-0677">Repeat</keyword>
<feature type="chain" id="PRO_5043120906" evidence="4">
    <location>
        <begin position="18"/>
        <end position="90"/>
    </location>
</feature>
<name>A0A0M3JJQ9_ANISI</name>
<dbReference type="Gene3D" id="1.25.40.20">
    <property type="entry name" value="Ankyrin repeat-containing domain"/>
    <property type="match status" value="1"/>
</dbReference>
<sequence length="90" mass="9943">MLRCITLVILRTGLHWAARRGHVNIVNLLLQAGFDPDLKAKDGKTAMDVALDQSVKELIQQFQKTSDLRFSSDNTTMLTLDANSSLSIGD</sequence>
<dbReference type="SUPFAM" id="SSF48403">
    <property type="entry name" value="Ankyrin repeat"/>
    <property type="match status" value="1"/>
</dbReference>
<proteinExistence type="predicted"/>
<dbReference type="GO" id="GO:0070531">
    <property type="term" value="C:BRCA1-A complex"/>
    <property type="evidence" value="ECO:0007669"/>
    <property type="project" value="TreeGrafter"/>
</dbReference>
<keyword evidence="6" id="KW-1185">Reference proteome</keyword>
<organism evidence="7">
    <name type="scientific">Anisakis simplex</name>
    <name type="common">Herring worm</name>
    <dbReference type="NCBI Taxonomy" id="6269"/>
    <lineage>
        <taxon>Eukaryota</taxon>
        <taxon>Metazoa</taxon>
        <taxon>Ecdysozoa</taxon>
        <taxon>Nematoda</taxon>
        <taxon>Chromadorea</taxon>
        <taxon>Rhabditida</taxon>
        <taxon>Spirurina</taxon>
        <taxon>Ascaridomorpha</taxon>
        <taxon>Ascaridoidea</taxon>
        <taxon>Anisakidae</taxon>
        <taxon>Anisakis</taxon>
        <taxon>Anisakis simplex complex</taxon>
    </lineage>
</organism>
<keyword evidence="2 3" id="KW-0040">ANK repeat</keyword>
<evidence type="ECO:0000313" key="7">
    <source>
        <dbReference type="WBParaSite" id="ASIM_0000788001-mRNA-1"/>
    </source>
</evidence>
<evidence type="ECO:0000256" key="4">
    <source>
        <dbReference type="SAM" id="SignalP"/>
    </source>
</evidence>
<dbReference type="PANTHER" id="PTHR24171:SF8">
    <property type="entry name" value="BRCA1-ASSOCIATED RING DOMAIN PROTEIN 1"/>
    <property type="match status" value="1"/>
</dbReference>
<accession>A0A0M3JJQ9</accession>
<evidence type="ECO:0000313" key="5">
    <source>
        <dbReference type="EMBL" id="VDK29683.1"/>
    </source>
</evidence>
<reference evidence="5 6" key="2">
    <citation type="submission" date="2018-11" db="EMBL/GenBank/DDBJ databases">
        <authorList>
            <consortium name="Pathogen Informatics"/>
        </authorList>
    </citation>
    <scope>NUCLEOTIDE SEQUENCE [LARGE SCALE GENOMIC DNA]</scope>
</reference>
<evidence type="ECO:0000256" key="2">
    <source>
        <dbReference type="ARBA" id="ARBA00023043"/>
    </source>
</evidence>
<dbReference type="GO" id="GO:0031436">
    <property type="term" value="C:BRCA1-BARD1 complex"/>
    <property type="evidence" value="ECO:0007669"/>
    <property type="project" value="TreeGrafter"/>
</dbReference>
<evidence type="ECO:0000256" key="3">
    <source>
        <dbReference type="PROSITE-ProRule" id="PRU00023"/>
    </source>
</evidence>
<protein>
    <submittedName>
        <fullName evidence="7">ANK_REP_REGION domain-containing protein</fullName>
    </submittedName>
</protein>
<dbReference type="AlphaFoldDB" id="A0A0M3JJQ9"/>
<dbReference type="PROSITE" id="PS50297">
    <property type="entry name" value="ANK_REP_REGION"/>
    <property type="match status" value="1"/>
</dbReference>
<dbReference type="Proteomes" id="UP000267096">
    <property type="component" value="Unassembled WGS sequence"/>
</dbReference>
<feature type="repeat" description="ANK" evidence="3">
    <location>
        <begin position="9"/>
        <end position="41"/>
    </location>
</feature>
<dbReference type="PANTHER" id="PTHR24171">
    <property type="entry name" value="ANKYRIN REPEAT DOMAIN-CONTAINING PROTEIN 39-RELATED"/>
    <property type="match status" value="1"/>
</dbReference>
<dbReference type="Pfam" id="PF12796">
    <property type="entry name" value="Ank_2"/>
    <property type="match status" value="1"/>
</dbReference>
<feature type="signal peptide" evidence="4">
    <location>
        <begin position="1"/>
        <end position="17"/>
    </location>
</feature>
<dbReference type="EMBL" id="UYRR01018960">
    <property type="protein sequence ID" value="VDK29683.1"/>
    <property type="molecule type" value="Genomic_DNA"/>
</dbReference>
<reference evidence="7" key="1">
    <citation type="submission" date="2017-02" db="UniProtKB">
        <authorList>
            <consortium name="WormBaseParasite"/>
        </authorList>
    </citation>
    <scope>IDENTIFICATION</scope>
</reference>
<dbReference type="SMART" id="SM00248">
    <property type="entry name" value="ANK"/>
    <property type="match status" value="1"/>
</dbReference>
<evidence type="ECO:0000256" key="1">
    <source>
        <dbReference type="ARBA" id="ARBA00022737"/>
    </source>
</evidence>
<evidence type="ECO:0000313" key="6">
    <source>
        <dbReference type="Proteomes" id="UP000267096"/>
    </source>
</evidence>
<dbReference type="InterPro" id="IPR002110">
    <property type="entry name" value="Ankyrin_rpt"/>
</dbReference>
<dbReference type="GO" id="GO:0004842">
    <property type="term" value="F:ubiquitin-protein transferase activity"/>
    <property type="evidence" value="ECO:0007669"/>
    <property type="project" value="TreeGrafter"/>
</dbReference>
<dbReference type="WBParaSite" id="ASIM_0000788001-mRNA-1">
    <property type="protein sequence ID" value="ASIM_0000788001-mRNA-1"/>
    <property type="gene ID" value="ASIM_0000788001"/>
</dbReference>
<dbReference type="PROSITE" id="PS50088">
    <property type="entry name" value="ANK_REPEAT"/>
    <property type="match status" value="1"/>
</dbReference>
<keyword evidence="4" id="KW-0732">Signal</keyword>
<dbReference type="OrthoDB" id="194358at2759"/>
<gene>
    <name evidence="5" type="ORF">ASIM_LOCUS7648</name>
</gene>
<dbReference type="GO" id="GO:0085020">
    <property type="term" value="P:protein K6-linked ubiquitination"/>
    <property type="evidence" value="ECO:0007669"/>
    <property type="project" value="TreeGrafter"/>
</dbReference>